<dbReference type="EMBL" id="AP003797">
    <property type="protein sequence ID" value="BAC79569.1"/>
    <property type="molecule type" value="Genomic_DNA"/>
</dbReference>
<accession>Q7XIT7</accession>
<evidence type="ECO:0000313" key="3">
    <source>
        <dbReference type="Proteomes" id="UP000000763"/>
    </source>
</evidence>
<reference evidence="3" key="2">
    <citation type="journal article" date="2008" name="Nucleic Acids Res.">
        <title>The rice annotation project database (RAP-DB): 2008 update.</title>
        <authorList>
            <consortium name="The rice annotation project (RAP)"/>
        </authorList>
    </citation>
    <scope>GENOME REANNOTATION</scope>
    <source>
        <strain evidence="3">cv. Nipponbare</strain>
    </source>
</reference>
<protein>
    <submittedName>
        <fullName evidence="2">Uncharacterized protein</fullName>
    </submittedName>
</protein>
<name>Q7XIT7_ORYSJ</name>
<gene>
    <name evidence="2" type="primary">OJ1001_C01.116</name>
</gene>
<proteinExistence type="predicted"/>
<keyword evidence="1" id="KW-0812">Transmembrane</keyword>
<sequence length="63" mass="7301">MEEKITLSRGRRELVIAVLSSMPIYIITALKIHKQLIQEIDKARRKFLWDRGDEIHGGKGKVN</sequence>
<keyword evidence="1" id="KW-0472">Membrane</keyword>
<reference evidence="3" key="1">
    <citation type="journal article" date="2005" name="Nature">
        <title>The map-based sequence of the rice genome.</title>
        <authorList>
            <consortium name="International rice genome sequencing project (IRGSP)"/>
            <person name="Matsumoto T."/>
            <person name="Wu J."/>
            <person name="Kanamori H."/>
            <person name="Katayose Y."/>
            <person name="Fujisawa M."/>
            <person name="Namiki N."/>
            <person name="Mizuno H."/>
            <person name="Yamamoto K."/>
            <person name="Antonio B.A."/>
            <person name="Baba T."/>
            <person name="Sakata K."/>
            <person name="Nagamura Y."/>
            <person name="Aoki H."/>
            <person name="Arikawa K."/>
            <person name="Arita K."/>
            <person name="Bito T."/>
            <person name="Chiden Y."/>
            <person name="Fujitsuka N."/>
            <person name="Fukunaka R."/>
            <person name="Hamada M."/>
            <person name="Harada C."/>
            <person name="Hayashi A."/>
            <person name="Hijishita S."/>
            <person name="Honda M."/>
            <person name="Hosokawa S."/>
            <person name="Ichikawa Y."/>
            <person name="Idonuma A."/>
            <person name="Iijima M."/>
            <person name="Ikeda M."/>
            <person name="Ikeno M."/>
            <person name="Ito K."/>
            <person name="Ito S."/>
            <person name="Ito T."/>
            <person name="Ito Y."/>
            <person name="Ito Y."/>
            <person name="Iwabuchi A."/>
            <person name="Kamiya K."/>
            <person name="Karasawa W."/>
            <person name="Kurita K."/>
            <person name="Katagiri S."/>
            <person name="Kikuta A."/>
            <person name="Kobayashi H."/>
            <person name="Kobayashi N."/>
            <person name="Machita K."/>
            <person name="Maehara T."/>
            <person name="Masukawa M."/>
            <person name="Mizubayashi T."/>
            <person name="Mukai Y."/>
            <person name="Nagasaki H."/>
            <person name="Nagata Y."/>
            <person name="Naito S."/>
            <person name="Nakashima M."/>
            <person name="Nakama Y."/>
            <person name="Nakamichi Y."/>
            <person name="Nakamura M."/>
            <person name="Meguro A."/>
            <person name="Negishi M."/>
            <person name="Ohta I."/>
            <person name="Ohta T."/>
            <person name="Okamoto M."/>
            <person name="Ono N."/>
            <person name="Saji S."/>
            <person name="Sakaguchi M."/>
            <person name="Sakai K."/>
            <person name="Shibata M."/>
            <person name="Shimokawa T."/>
            <person name="Song J."/>
            <person name="Takazaki Y."/>
            <person name="Terasawa K."/>
            <person name="Tsugane M."/>
            <person name="Tsuji K."/>
            <person name="Ueda S."/>
            <person name="Waki K."/>
            <person name="Yamagata H."/>
            <person name="Yamamoto M."/>
            <person name="Yamamoto S."/>
            <person name="Yamane H."/>
            <person name="Yoshiki S."/>
            <person name="Yoshihara R."/>
            <person name="Yukawa K."/>
            <person name="Zhong H."/>
            <person name="Yano M."/>
            <person name="Yuan Q."/>
            <person name="Ouyang S."/>
            <person name="Liu J."/>
            <person name="Jones K.M."/>
            <person name="Gansberger K."/>
            <person name="Moffat K."/>
            <person name="Hill J."/>
            <person name="Bera J."/>
            <person name="Fadrosh D."/>
            <person name="Jin S."/>
            <person name="Johri S."/>
            <person name="Kim M."/>
            <person name="Overton L."/>
            <person name="Reardon M."/>
            <person name="Tsitrin T."/>
            <person name="Vuong H."/>
            <person name="Weaver B."/>
            <person name="Ciecko A."/>
            <person name="Tallon L."/>
            <person name="Jackson J."/>
            <person name="Pai G."/>
            <person name="Aken S.V."/>
            <person name="Utterback T."/>
            <person name="Reidmuller S."/>
            <person name="Feldblyum T."/>
            <person name="Hsiao J."/>
            <person name="Zismann V."/>
            <person name="Iobst S."/>
            <person name="de Vazeille A.R."/>
            <person name="Buell C.R."/>
            <person name="Ying K."/>
            <person name="Li Y."/>
            <person name="Lu T."/>
            <person name="Huang Y."/>
            <person name="Zhao Q."/>
            <person name="Feng Q."/>
            <person name="Zhang L."/>
            <person name="Zhu J."/>
            <person name="Weng Q."/>
            <person name="Mu J."/>
            <person name="Lu Y."/>
            <person name="Fan D."/>
            <person name="Liu Y."/>
            <person name="Guan J."/>
            <person name="Zhang Y."/>
            <person name="Yu S."/>
            <person name="Liu X."/>
            <person name="Zhang Y."/>
            <person name="Hong G."/>
            <person name="Han B."/>
            <person name="Choisne N."/>
            <person name="Demange N."/>
            <person name="Orjeda G."/>
            <person name="Samain S."/>
            <person name="Cattolico L."/>
            <person name="Pelletier E."/>
            <person name="Couloux A."/>
            <person name="Segurens B."/>
            <person name="Wincker P."/>
            <person name="D'Hont A."/>
            <person name="Scarpelli C."/>
            <person name="Weissenbach J."/>
            <person name="Salanoubat M."/>
            <person name="Quetier F."/>
            <person name="Yu Y."/>
            <person name="Kim H.R."/>
            <person name="Rambo T."/>
            <person name="Currie J."/>
            <person name="Collura K."/>
            <person name="Luo M."/>
            <person name="Yang T."/>
            <person name="Ammiraju J.S.S."/>
            <person name="Engler F."/>
            <person name="Soderlund C."/>
            <person name="Wing R.A."/>
            <person name="Palmer L.E."/>
            <person name="de la Bastide M."/>
            <person name="Spiegel L."/>
            <person name="Nascimento L."/>
            <person name="Zutavern T."/>
            <person name="O'Shaughnessy A."/>
            <person name="Dike S."/>
            <person name="Dedhia N."/>
            <person name="Preston R."/>
            <person name="Balija V."/>
            <person name="McCombie W.R."/>
            <person name="Chow T."/>
            <person name="Chen H."/>
            <person name="Chung M."/>
            <person name="Chen C."/>
            <person name="Shaw J."/>
            <person name="Wu H."/>
            <person name="Hsiao K."/>
            <person name="Chao Y."/>
            <person name="Chu M."/>
            <person name="Cheng C."/>
            <person name="Hour A."/>
            <person name="Lee P."/>
            <person name="Lin S."/>
            <person name="Lin Y."/>
            <person name="Liou J."/>
            <person name="Liu S."/>
            <person name="Hsing Y."/>
            <person name="Raghuvanshi S."/>
            <person name="Mohanty A."/>
            <person name="Bharti A.K."/>
            <person name="Gaur A."/>
            <person name="Gupta V."/>
            <person name="Kumar D."/>
            <person name="Ravi V."/>
            <person name="Vij S."/>
            <person name="Kapur A."/>
            <person name="Khurana P."/>
            <person name="Khurana P."/>
            <person name="Khurana J.P."/>
            <person name="Tyagi A.K."/>
            <person name="Gaikwad K."/>
            <person name="Singh A."/>
            <person name="Dalal V."/>
            <person name="Srivastava S."/>
            <person name="Dixit A."/>
            <person name="Pal A.K."/>
            <person name="Ghazi I.A."/>
            <person name="Yadav M."/>
            <person name="Pandit A."/>
            <person name="Bhargava A."/>
            <person name="Sureshbabu K."/>
            <person name="Batra K."/>
            <person name="Sharma T.R."/>
            <person name="Mohapatra T."/>
            <person name="Singh N.K."/>
            <person name="Messing J."/>
            <person name="Nelson A.B."/>
            <person name="Fuks G."/>
            <person name="Kavchok S."/>
            <person name="Keizer G."/>
            <person name="Linton E."/>
            <person name="Llaca V."/>
            <person name="Song R."/>
            <person name="Tanyolac B."/>
            <person name="Young S."/>
            <person name="Ho-Il K."/>
            <person name="Hahn J.H."/>
            <person name="Sangsakoo G."/>
            <person name="Vanavichit A."/>
            <person name="de Mattos Luiz.A.T."/>
            <person name="Zimmer P.D."/>
            <person name="Malone G."/>
            <person name="Dellagostin O."/>
            <person name="de Oliveira A.C."/>
            <person name="Bevan M."/>
            <person name="Bancroft I."/>
            <person name="Minx P."/>
            <person name="Cordum H."/>
            <person name="Wilson R."/>
            <person name="Cheng Z."/>
            <person name="Jin W."/>
            <person name="Jiang J."/>
            <person name="Leong S.A."/>
            <person name="Iwama H."/>
            <person name="Gojobori T."/>
            <person name="Itoh T."/>
            <person name="Niimura Y."/>
            <person name="Fujii Y."/>
            <person name="Habara T."/>
            <person name="Sakai H."/>
            <person name="Sato Y."/>
            <person name="Wilson G."/>
            <person name="Kumar K."/>
            <person name="McCouch S."/>
            <person name="Juretic N."/>
            <person name="Hoen D."/>
            <person name="Wright S."/>
            <person name="Bruskiewich R."/>
            <person name="Bureau T."/>
            <person name="Miyao A."/>
            <person name="Hirochika H."/>
            <person name="Nishikawa T."/>
            <person name="Kadowaki K."/>
            <person name="Sugiura M."/>
            <person name="Burr B."/>
            <person name="Sasaki T."/>
        </authorList>
    </citation>
    <scope>NUCLEOTIDE SEQUENCE [LARGE SCALE GENOMIC DNA]</scope>
    <source>
        <strain evidence="3">cv. Nipponbare</strain>
    </source>
</reference>
<dbReference type="Proteomes" id="UP000000763">
    <property type="component" value="Chromosome 7"/>
</dbReference>
<evidence type="ECO:0000256" key="1">
    <source>
        <dbReference type="SAM" id="Phobius"/>
    </source>
</evidence>
<dbReference type="AlphaFoldDB" id="Q7XIT7"/>
<feature type="transmembrane region" description="Helical" evidence="1">
    <location>
        <begin position="14"/>
        <end position="32"/>
    </location>
</feature>
<evidence type="ECO:0000313" key="2">
    <source>
        <dbReference type="EMBL" id="BAC79569.1"/>
    </source>
</evidence>
<keyword evidence="1" id="KW-1133">Transmembrane helix</keyword>
<organism evidence="2 3">
    <name type="scientific">Oryza sativa subsp. japonica</name>
    <name type="common">Rice</name>
    <dbReference type="NCBI Taxonomy" id="39947"/>
    <lineage>
        <taxon>Eukaryota</taxon>
        <taxon>Viridiplantae</taxon>
        <taxon>Streptophyta</taxon>
        <taxon>Embryophyta</taxon>
        <taxon>Tracheophyta</taxon>
        <taxon>Spermatophyta</taxon>
        <taxon>Magnoliopsida</taxon>
        <taxon>Liliopsida</taxon>
        <taxon>Poales</taxon>
        <taxon>Poaceae</taxon>
        <taxon>BOP clade</taxon>
        <taxon>Oryzoideae</taxon>
        <taxon>Oryzeae</taxon>
        <taxon>Oryzinae</taxon>
        <taxon>Oryza</taxon>
        <taxon>Oryza sativa</taxon>
    </lineage>
</organism>